<comment type="caution">
    <text evidence="2">The sequence shown here is derived from an EMBL/GenBank/DDBJ whole genome shotgun (WGS) entry which is preliminary data.</text>
</comment>
<dbReference type="AlphaFoldDB" id="A0AAN6ZDH0"/>
<feature type="region of interest" description="Disordered" evidence="1">
    <location>
        <begin position="83"/>
        <end position="111"/>
    </location>
</feature>
<evidence type="ECO:0000313" key="2">
    <source>
        <dbReference type="EMBL" id="KAK4133434.1"/>
    </source>
</evidence>
<dbReference type="EMBL" id="MU853412">
    <property type="protein sequence ID" value="KAK4133434.1"/>
    <property type="molecule type" value="Genomic_DNA"/>
</dbReference>
<evidence type="ECO:0000256" key="1">
    <source>
        <dbReference type="SAM" id="MobiDB-lite"/>
    </source>
</evidence>
<organism evidence="2 3">
    <name type="scientific">Trichocladium antarcticum</name>
    <dbReference type="NCBI Taxonomy" id="1450529"/>
    <lineage>
        <taxon>Eukaryota</taxon>
        <taxon>Fungi</taxon>
        <taxon>Dikarya</taxon>
        <taxon>Ascomycota</taxon>
        <taxon>Pezizomycotina</taxon>
        <taxon>Sordariomycetes</taxon>
        <taxon>Sordariomycetidae</taxon>
        <taxon>Sordariales</taxon>
        <taxon>Chaetomiaceae</taxon>
        <taxon>Trichocladium</taxon>
    </lineage>
</organism>
<dbReference type="Proteomes" id="UP001304895">
    <property type="component" value="Unassembled WGS sequence"/>
</dbReference>
<gene>
    <name evidence="2" type="ORF">BT67DRAFT_50579</name>
</gene>
<name>A0AAN6ZDH0_9PEZI</name>
<accession>A0AAN6ZDH0</accession>
<keyword evidence="3" id="KW-1185">Reference proteome</keyword>
<reference evidence="2" key="1">
    <citation type="journal article" date="2023" name="Mol. Phylogenet. Evol.">
        <title>Genome-scale phylogeny and comparative genomics of the fungal order Sordariales.</title>
        <authorList>
            <person name="Hensen N."/>
            <person name="Bonometti L."/>
            <person name="Westerberg I."/>
            <person name="Brannstrom I.O."/>
            <person name="Guillou S."/>
            <person name="Cros-Aarteil S."/>
            <person name="Calhoun S."/>
            <person name="Haridas S."/>
            <person name="Kuo A."/>
            <person name="Mondo S."/>
            <person name="Pangilinan J."/>
            <person name="Riley R."/>
            <person name="LaButti K."/>
            <person name="Andreopoulos B."/>
            <person name="Lipzen A."/>
            <person name="Chen C."/>
            <person name="Yan M."/>
            <person name="Daum C."/>
            <person name="Ng V."/>
            <person name="Clum A."/>
            <person name="Steindorff A."/>
            <person name="Ohm R.A."/>
            <person name="Martin F."/>
            <person name="Silar P."/>
            <person name="Natvig D.O."/>
            <person name="Lalanne C."/>
            <person name="Gautier V."/>
            <person name="Ament-Velasquez S.L."/>
            <person name="Kruys A."/>
            <person name="Hutchinson M.I."/>
            <person name="Powell A.J."/>
            <person name="Barry K."/>
            <person name="Miller A.N."/>
            <person name="Grigoriev I.V."/>
            <person name="Debuchy R."/>
            <person name="Gladieux P."/>
            <person name="Hiltunen Thoren M."/>
            <person name="Johannesson H."/>
        </authorList>
    </citation>
    <scope>NUCLEOTIDE SEQUENCE</scope>
    <source>
        <strain evidence="2">CBS 123565</strain>
    </source>
</reference>
<feature type="region of interest" description="Disordered" evidence="1">
    <location>
        <begin position="153"/>
        <end position="174"/>
    </location>
</feature>
<protein>
    <submittedName>
        <fullName evidence="2">Uncharacterized protein</fullName>
    </submittedName>
</protein>
<evidence type="ECO:0000313" key="3">
    <source>
        <dbReference type="Proteomes" id="UP001304895"/>
    </source>
</evidence>
<proteinExistence type="predicted"/>
<feature type="region of interest" description="Disordered" evidence="1">
    <location>
        <begin position="1"/>
        <end position="22"/>
    </location>
</feature>
<sequence>MTRGIPIHNLPSAETPSRIRPLCPHPKTGTSYLSQCWSPSCNNTWGEKSRSWASHCRASKAARQSHRSLTLPLPASQSIKTRAIGNSHIPNPDRKPPSVLQPGAGPIPSPITPRRRYIPFLTNPQPPSHHVCKPASRKPILPSRVAVLNTLTPTPGPTAETLTSTSRSRSRRKKCRTGRCLRTPRNRDCAASVRRRMSRAFSPIPSTPSWPASVPFLPAATCFATTAKKRNDGRVSDKTCCRVQ</sequence>
<reference evidence="2" key="2">
    <citation type="submission" date="2023-05" db="EMBL/GenBank/DDBJ databases">
        <authorList>
            <consortium name="Lawrence Berkeley National Laboratory"/>
            <person name="Steindorff A."/>
            <person name="Hensen N."/>
            <person name="Bonometti L."/>
            <person name="Westerberg I."/>
            <person name="Brannstrom I.O."/>
            <person name="Guillou S."/>
            <person name="Cros-Aarteil S."/>
            <person name="Calhoun S."/>
            <person name="Haridas S."/>
            <person name="Kuo A."/>
            <person name="Mondo S."/>
            <person name="Pangilinan J."/>
            <person name="Riley R."/>
            <person name="Labutti K."/>
            <person name="Andreopoulos B."/>
            <person name="Lipzen A."/>
            <person name="Chen C."/>
            <person name="Yanf M."/>
            <person name="Daum C."/>
            <person name="Ng V."/>
            <person name="Clum A."/>
            <person name="Ohm R."/>
            <person name="Martin F."/>
            <person name="Silar P."/>
            <person name="Natvig D."/>
            <person name="Lalanne C."/>
            <person name="Gautier V."/>
            <person name="Ament-Velasquez S.L."/>
            <person name="Kruys A."/>
            <person name="Hutchinson M.I."/>
            <person name="Powell A.J."/>
            <person name="Barry K."/>
            <person name="Miller A.N."/>
            <person name="Grigoriev I.V."/>
            <person name="Debuchy R."/>
            <person name="Gladieux P."/>
            <person name="Thoren M.H."/>
            <person name="Johannesson H."/>
        </authorList>
    </citation>
    <scope>NUCLEOTIDE SEQUENCE</scope>
    <source>
        <strain evidence="2">CBS 123565</strain>
    </source>
</reference>